<dbReference type="EMBL" id="SZYD01000018">
    <property type="protein sequence ID" value="KAD2804275.1"/>
    <property type="molecule type" value="Genomic_DNA"/>
</dbReference>
<dbReference type="Proteomes" id="UP000326396">
    <property type="component" value="Linkage Group LG8"/>
</dbReference>
<dbReference type="OrthoDB" id="1748518at2759"/>
<evidence type="ECO:0000256" key="1">
    <source>
        <dbReference type="SAM" id="MobiDB-lite"/>
    </source>
</evidence>
<sequence length="131" mass="14599">MNDDAPFSDLHFPTTGATNPPPRARSCNSGSTILRLNPFLKHSTFLIQSTGFPDLKIMAKKKAIDGVSDQMNAIAFQNLDHARAGRRVRLAFTQVQQQLDHVLFKMAPSGIRTEEVIYLVQSDHIDKGHEV</sequence>
<keyword evidence="3" id="KW-1185">Reference proteome</keyword>
<reference evidence="2 3" key="1">
    <citation type="submission" date="2019-05" db="EMBL/GenBank/DDBJ databases">
        <title>Mikania micrantha, genome provides insights into the molecular mechanism of rapid growth.</title>
        <authorList>
            <person name="Liu B."/>
        </authorList>
    </citation>
    <scope>NUCLEOTIDE SEQUENCE [LARGE SCALE GENOMIC DNA]</scope>
    <source>
        <strain evidence="2">NLD-2019</strain>
        <tissue evidence="2">Leaf</tissue>
    </source>
</reference>
<comment type="caution">
    <text evidence="2">The sequence shown here is derived from an EMBL/GenBank/DDBJ whole genome shotgun (WGS) entry which is preliminary data.</text>
</comment>
<gene>
    <name evidence="2" type="ORF">E3N88_37652</name>
</gene>
<organism evidence="2 3">
    <name type="scientific">Mikania micrantha</name>
    <name type="common">bitter vine</name>
    <dbReference type="NCBI Taxonomy" id="192012"/>
    <lineage>
        <taxon>Eukaryota</taxon>
        <taxon>Viridiplantae</taxon>
        <taxon>Streptophyta</taxon>
        <taxon>Embryophyta</taxon>
        <taxon>Tracheophyta</taxon>
        <taxon>Spermatophyta</taxon>
        <taxon>Magnoliopsida</taxon>
        <taxon>eudicotyledons</taxon>
        <taxon>Gunneridae</taxon>
        <taxon>Pentapetalae</taxon>
        <taxon>asterids</taxon>
        <taxon>campanulids</taxon>
        <taxon>Asterales</taxon>
        <taxon>Asteraceae</taxon>
        <taxon>Asteroideae</taxon>
        <taxon>Heliantheae alliance</taxon>
        <taxon>Eupatorieae</taxon>
        <taxon>Mikania</taxon>
    </lineage>
</organism>
<evidence type="ECO:0000313" key="2">
    <source>
        <dbReference type="EMBL" id="KAD2804275.1"/>
    </source>
</evidence>
<dbReference type="AlphaFoldDB" id="A0A5N6LSQ6"/>
<proteinExistence type="predicted"/>
<protein>
    <submittedName>
        <fullName evidence="2">Uncharacterized protein</fullName>
    </submittedName>
</protein>
<name>A0A5N6LSQ6_9ASTR</name>
<feature type="region of interest" description="Disordered" evidence="1">
    <location>
        <begin position="1"/>
        <end position="26"/>
    </location>
</feature>
<accession>A0A5N6LSQ6</accession>
<evidence type="ECO:0000313" key="3">
    <source>
        <dbReference type="Proteomes" id="UP000326396"/>
    </source>
</evidence>